<dbReference type="AlphaFoldDB" id="A0A9W4T4B2"/>
<evidence type="ECO:0000313" key="2">
    <source>
        <dbReference type="Proteomes" id="UP001153678"/>
    </source>
</evidence>
<evidence type="ECO:0000313" key="1">
    <source>
        <dbReference type="EMBL" id="CAI2192232.1"/>
    </source>
</evidence>
<name>A0A9W4T4B2_9GLOM</name>
<proteinExistence type="predicted"/>
<keyword evidence="2" id="KW-1185">Reference proteome</keyword>
<sequence length="84" mass="9591">MKHQMKSDMNLKIPGSNTSKGVSCLDLESNTRKIHLLTKKQSDIVNVNPINLTLTQHRITSSKLRKIGIDYASRIHEDINDSYR</sequence>
<organism evidence="1 2">
    <name type="scientific">Funneliformis geosporum</name>
    <dbReference type="NCBI Taxonomy" id="1117311"/>
    <lineage>
        <taxon>Eukaryota</taxon>
        <taxon>Fungi</taxon>
        <taxon>Fungi incertae sedis</taxon>
        <taxon>Mucoromycota</taxon>
        <taxon>Glomeromycotina</taxon>
        <taxon>Glomeromycetes</taxon>
        <taxon>Glomerales</taxon>
        <taxon>Glomeraceae</taxon>
        <taxon>Funneliformis</taxon>
    </lineage>
</organism>
<comment type="caution">
    <text evidence="1">The sequence shown here is derived from an EMBL/GenBank/DDBJ whole genome shotgun (WGS) entry which is preliminary data.</text>
</comment>
<dbReference type="Proteomes" id="UP001153678">
    <property type="component" value="Unassembled WGS sequence"/>
</dbReference>
<protein>
    <submittedName>
        <fullName evidence="1">8510_t:CDS:1</fullName>
    </submittedName>
</protein>
<gene>
    <name evidence="1" type="ORF">FWILDA_LOCUS15473</name>
</gene>
<reference evidence="1" key="1">
    <citation type="submission" date="2022-08" db="EMBL/GenBank/DDBJ databases">
        <authorList>
            <person name="Kallberg Y."/>
            <person name="Tangrot J."/>
            <person name="Rosling A."/>
        </authorList>
    </citation>
    <scope>NUCLEOTIDE SEQUENCE</scope>
    <source>
        <strain evidence="1">Wild A</strain>
    </source>
</reference>
<dbReference type="EMBL" id="CAMKVN010008125">
    <property type="protein sequence ID" value="CAI2192232.1"/>
    <property type="molecule type" value="Genomic_DNA"/>
</dbReference>
<dbReference type="OrthoDB" id="2422354at2759"/>
<accession>A0A9W4T4B2</accession>